<protein>
    <submittedName>
        <fullName evidence="1">Uncharacterized protein</fullName>
    </submittedName>
</protein>
<evidence type="ECO:0000313" key="1">
    <source>
        <dbReference type="EMBL" id="KZT31554.1"/>
    </source>
</evidence>
<evidence type="ECO:0000313" key="2">
    <source>
        <dbReference type="Proteomes" id="UP000076798"/>
    </source>
</evidence>
<organism evidence="1 2">
    <name type="scientific">Sistotremastrum suecicum HHB10207 ss-3</name>
    <dbReference type="NCBI Taxonomy" id="1314776"/>
    <lineage>
        <taxon>Eukaryota</taxon>
        <taxon>Fungi</taxon>
        <taxon>Dikarya</taxon>
        <taxon>Basidiomycota</taxon>
        <taxon>Agaricomycotina</taxon>
        <taxon>Agaricomycetes</taxon>
        <taxon>Sistotremastrales</taxon>
        <taxon>Sistotremastraceae</taxon>
        <taxon>Sistotremastrum</taxon>
    </lineage>
</organism>
<proteinExistence type="predicted"/>
<keyword evidence="2" id="KW-1185">Reference proteome</keyword>
<dbReference type="EMBL" id="KV428532">
    <property type="protein sequence ID" value="KZT31554.1"/>
    <property type="molecule type" value="Genomic_DNA"/>
</dbReference>
<accession>A0A165WV49</accession>
<reference evidence="1 2" key="1">
    <citation type="journal article" date="2016" name="Mol. Biol. Evol.">
        <title>Comparative Genomics of Early-Diverging Mushroom-Forming Fungi Provides Insights into the Origins of Lignocellulose Decay Capabilities.</title>
        <authorList>
            <person name="Nagy L.G."/>
            <person name="Riley R."/>
            <person name="Tritt A."/>
            <person name="Adam C."/>
            <person name="Daum C."/>
            <person name="Floudas D."/>
            <person name="Sun H."/>
            <person name="Yadav J.S."/>
            <person name="Pangilinan J."/>
            <person name="Larsson K.H."/>
            <person name="Matsuura K."/>
            <person name="Barry K."/>
            <person name="Labutti K."/>
            <person name="Kuo R."/>
            <person name="Ohm R.A."/>
            <person name="Bhattacharya S.S."/>
            <person name="Shirouzu T."/>
            <person name="Yoshinaga Y."/>
            <person name="Martin F.M."/>
            <person name="Grigoriev I.V."/>
            <person name="Hibbett D.S."/>
        </authorList>
    </citation>
    <scope>NUCLEOTIDE SEQUENCE [LARGE SCALE GENOMIC DNA]</scope>
    <source>
        <strain evidence="1 2">HHB10207 ss-3</strain>
    </source>
</reference>
<sequence>MAFYHTAPAGITSFPRAYTEHEIFNNGHLTEFTPPASIELRWQTISADGFYTNAFIYPFDRSITPHPPRMIPVNCGHHTVISPSGAPRGAHHSDAAMMAPASIGQRIPLQCDLERHELTYLGHVAYHTPSDWVLFVAIDESRTRLRRLVYVWWGTSWRQYIRLFYPAPCTTCDTDDFLAEVFSEWEIWMKLANRHWRKGEKILKRLPSFLIPLALHILYKKEPQRPPALIFPSLYKRWVRIEDVPYQDNDPFERPSLELFPSSPTPSFIAAIYGDDEAEQALNSSALSTSSSVTLASH</sequence>
<gene>
    <name evidence="1" type="ORF">SISSUDRAFT_1100916</name>
</gene>
<name>A0A165WV49_9AGAM</name>
<dbReference type="Proteomes" id="UP000076798">
    <property type="component" value="Unassembled WGS sequence"/>
</dbReference>
<dbReference type="AlphaFoldDB" id="A0A165WV49"/>